<evidence type="ECO:0000256" key="14">
    <source>
        <dbReference type="NCBIfam" id="TIGR00228"/>
    </source>
</evidence>
<dbReference type="HAMAP" id="MF_00034">
    <property type="entry name" value="RuvC"/>
    <property type="match status" value="1"/>
</dbReference>
<keyword evidence="11 13" id="KW-0234">DNA repair</keyword>
<comment type="subcellular location">
    <subcellularLocation>
        <location evidence="13">Cytoplasm</location>
    </subcellularLocation>
</comment>
<dbReference type="EMBL" id="QEXV01000001">
    <property type="protein sequence ID" value="PWE18753.1"/>
    <property type="molecule type" value="Genomic_DNA"/>
</dbReference>
<evidence type="ECO:0000256" key="12">
    <source>
        <dbReference type="ARBA" id="ARBA00029354"/>
    </source>
</evidence>
<dbReference type="Gene3D" id="3.30.420.10">
    <property type="entry name" value="Ribonuclease H-like superfamily/Ribonuclease H"/>
    <property type="match status" value="1"/>
</dbReference>
<keyword evidence="10 13" id="KW-0233">DNA recombination</keyword>
<dbReference type="PRINTS" id="PR00696">
    <property type="entry name" value="RSOLVASERUVC"/>
</dbReference>
<feature type="binding site" evidence="13">
    <location>
        <position position="11"/>
    </location>
    <ligand>
        <name>Mg(2+)</name>
        <dbReference type="ChEBI" id="CHEBI:18420"/>
        <label>1</label>
    </ligand>
</feature>
<comment type="function">
    <text evidence="13">The RuvA-RuvB-RuvC complex processes Holliday junction (HJ) DNA during genetic recombination and DNA repair. Endonuclease that resolves HJ intermediates. Cleaves cruciform DNA by making single-stranded nicks across the HJ at symmetrical positions within the homologous arms, yielding a 5'-phosphate and a 3'-hydroxyl group; requires a central core of homology in the junction. The consensus cleavage sequence is 5'-(A/T)TT(C/G)-3'. Cleavage occurs on the 3'-side of the TT dinucleotide at the point of strand exchange. HJ branch migration catalyzed by RuvA-RuvB allows RuvC to scan DNA until it finds its consensus sequence, where it cleaves and resolves the cruciform DNA.</text>
</comment>
<name>A0A2U2BXK2_9PROT</name>
<evidence type="ECO:0000256" key="6">
    <source>
        <dbReference type="ARBA" id="ARBA00022763"/>
    </source>
</evidence>
<sequence>MADAIRILGIDPGLNATGWGLIDQAGSRLSLVGHGVVRPPAKAPMAERLRAIHDAIEALIAEHGPVEAAVEDQFVSANAGSALKLGQARAAAVLAPARAGLPVAEYAPRLVKKALVGTGSADKAQVAAMVAALLPGARATGDAADALAVAVCHANHRGANRRLAS</sequence>
<comment type="caution">
    <text evidence="15">The sequence shown here is derived from an EMBL/GenBank/DDBJ whole genome shotgun (WGS) entry which is preliminary data.</text>
</comment>
<dbReference type="OrthoDB" id="9805499at2"/>
<evidence type="ECO:0000256" key="1">
    <source>
        <dbReference type="ARBA" id="ARBA00009518"/>
    </source>
</evidence>
<keyword evidence="8 13" id="KW-0460">Magnesium</keyword>
<dbReference type="GO" id="GO:0006310">
    <property type="term" value="P:DNA recombination"/>
    <property type="evidence" value="ECO:0007669"/>
    <property type="project" value="UniProtKB-UniRule"/>
</dbReference>
<dbReference type="Proteomes" id="UP000245168">
    <property type="component" value="Unassembled WGS sequence"/>
</dbReference>
<comment type="catalytic activity">
    <reaction evidence="12 13">
        <text>Endonucleolytic cleavage at a junction such as a reciprocal single-stranded crossover between two homologous DNA duplexes (Holliday junction).</text>
        <dbReference type="EC" id="3.1.21.10"/>
    </reaction>
</comment>
<dbReference type="GO" id="GO:0009432">
    <property type="term" value="P:SOS response"/>
    <property type="evidence" value="ECO:0007669"/>
    <property type="project" value="UniProtKB-ARBA"/>
</dbReference>
<evidence type="ECO:0000256" key="3">
    <source>
        <dbReference type="ARBA" id="ARBA00022722"/>
    </source>
</evidence>
<evidence type="ECO:0000313" key="15">
    <source>
        <dbReference type="EMBL" id="PWE18753.1"/>
    </source>
</evidence>
<evidence type="ECO:0000256" key="7">
    <source>
        <dbReference type="ARBA" id="ARBA00022801"/>
    </source>
</evidence>
<organism evidence="15 16">
    <name type="scientific">Marinicauda salina</name>
    <dbReference type="NCBI Taxonomy" id="2135793"/>
    <lineage>
        <taxon>Bacteria</taxon>
        <taxon>Pseudomonadati</taxon>
        <taxon>Pseudomonadota</taxon>
        <taxon>Alphaproteobacteria</taxon>
        <taxon>Maricaulales</taxon>
        <taxon>Maricaulaceae</taxon>
        <taxon>Marinicauda</taxon>
    </lineage>
</organism>
<dbReference type="PANTHER" id="PTHR30194:SF3">
    <property type="entry name" value="CROSSOVER JUNCTION ENDODEOXYRIBONUCLEASE RUVC"/>
    <property type="match status" value="1"/>
</dbReference>
<evidence type="ECO:0000256" key="9">
    <source>
        <dbReference type="ARBA" id="ARBA00023125"/>
    </source>
</evidence>
<keyword evidence="7 13" id="KW-0378">Hydrolase</keyword>
<accession>A0A2U2BXK2</accession>
<evidence type="ECO:0000256" key="2">
    <source>
        <dbReference type="ARBA" id="ARBA00022490"/>
    </source>
</evidence>
<comment type="similarity">
    <text evidence="1 13">Belongs to the RuvC family.</text>
</comment>
<keyword evidence="3 13" id="KW-0540">Nuclease</keyword>
<evidence type="ECO:0000256" key="4">
    <source>
        <dbReference type="ARBA" id="ARBA00022723"/>
    </source>
</evidence>
<evidence type="ECO:0000256" key="5">
    <source>
        <dbReference type="ARBA" id="ARBA00022759"/>
    </source>
</evidence>
<dbReference type="InterPro" id="IPR002176">
    <property type="entry name" value="X-over_junc_endoDNase_RuvC"/>
</dbReference>
<feature type="active site" evidence="13">
    <location>
        <position position="11"/>
    </location>
</feature>
<dbReference type="SUPFAM" id="SSF53098">
    <property type="entry name" value="Ribonuclease H-like"/>
    <property type="match status" value="1"/>
</dbReference>
<feature type="binding site" evidence="13">
    <location>
        <position position="142"/>
    </location>
    <ligand>
        <name>Mg(2+)</name>
        <dbReference type="ChEBI" id="CHEBI:18420"/>
        <label>1</label>
    </ligand>
</feature>
<dbReference type="PANTHER" id="PTHR30194">
    <property type="entry name" value="CROSSOVER JUNCTION ENDODEOXYRIBONUCLEASE RUVC"/>
    <property type="match status" value="1"/>
</dbReference>
<feature type="active site" evidence="13">
    <location>
        <position position="142"/>
    </location>
</feature>
<gene>
    <name evidence="13" type="primary">ruvC</name>
    <name evidence="15" type="ORF">DDZ18_03940</name>
</gene>
<dbReference type="InterPro" id="IPR012337">
    <property type="entry name" value="RNaseH-like_sf"/>
</dbReference>
<dbReference type="NCBIfam" id="TIGR00228">
    <property type="entry name" value="ruvC"/>
    <property type="match status" value="1"/>
</dbReference>
<protein>
    <recommendedName>
        <fullName evidence="13 14">Crossover junction endodeoxyribonuclease RuvC</fullName>
        <ecNumber evidence="13 14">3.1.21.10</ecNumber>
    </recommendedName>
    <alternativeName>
        <fullName evidence="13">Holliday junction nuclease RuvC</fullName>
    </alternativeName>
    <alternativeName>
        <fullName evidence="13">Holliday junction resolvase RuvC</fullName>
    </alternativeName>
</protein>
<keyword evidence="6 13" id="KW-0227">DNA damage</keyword>
<evidence type="ECO:0000256" key="11">
    <source>
        <dbReference type="ARBA" id="ARBA00023204"/>
    </source>
</evidence>
<dbReference type="InterPro" id="IPR036397">
    <property type="entry name" value="RNaseH_sf"/>
</dbReference>
<keyword evidence="5 13" id="KW-0255">Endonuclease</keyword>
<keyword evidence="9 13" id="KW-0238">DNA-binding</keyword>
<reference evidence="16" key="1">
    <citation type="submission" date="2018-05" db="EMBL/GenBank/DDBJ databases">
        <authorList>
            <person name="Liu B.-T."/>
        </authorList>
    </citation>
    <scope>NUCLEOTIDE SEQUENCE [LARGE SCALE GENOMIC DNA]</scope>
    <source>
        <strain evidence="16">WD6-1</strain>
    </source>
</reference>
<keyword evidence="2 13" id="KW-0963">Cytoplasm</keyword>
<evidence type="ECO:0000256" key="10">
    <source>
        <dbReference type="ARBA" id="ARBA00023172"/>
    </source>
</evidence>
<keyword evidence="16" id="KW-1185">Reference proteome</keyword>
<dbReference type="GO" id="GO:0003677">
    <property type="term" value="F:DNA binding"/>
    <property type="evidence" value="ECO:0007669"/>
    <property type="project" value="UniProtKB-KW"/>
</dbReference>
<dbReference type="GO" id="GO:0005737">
    <property type="term" value="C:cytoplasm"/>
    <property type="evidence" value="ECO:0007669"/>
    <property type="project" value="UniProtKB-SubCell"/>
</dbReference>
<dbReference type="RefSeq" id="WP_109252027.1">
    <property type="nucleotide sequence ID" value="NZ_QEXV01000001.1"/>
</dbReference>
<dbReference type="AlphaFoldDB" id="A0A2U2BXK2"/>
<feature type="active site" evidence="13">
    <location>
        <position position="71"/>
    </location>
</feature>
<dbReference type="GO" id="GO:0006281">
    <property type="term" value="P:DNA repair"/>
    <property type="evidence" value="ECO:0007669"/>
    <property type="project" value="UniProtKB-UniRule"/>
</dbReference>
<evidence type="ECO:0000256" key="13">
    <source>
        <dbReference type="HAMAP-Rule" id="MF_00034"/>
    </source>
</evidence>
<feature type="binding site" evidence="13">
    <location>
        <position position="71"/>
    </location>
    <ligand>
        <name>Mg(2+)</name>
        <dbReference type="ChEBI" id="CHEBI:18420"/>
        <label>2</label>
    </ligand>
</feature>
<comment type="cofactor">
    <cofactor evidence="13">
        <name>Mg(2+)</name>
        <dbReference type="ChEBI" id="CHEBI:18420"/>
    </cofactor>
    <text evidence="13">Binds 2 Mg(2+) ion per subunit.</text>
</comment>
<dbReference type="GO" id="GO:0000287">
    <property type="term" value="F:magnesium ion binding"/>
    <property type="evidence" value="ECO:0007669"/>
    <property type="project" value="UniProtKB-UniRule"/>
</dbReference>
<dbReference type="Pfam" id="PF02075">
    <property type="entry name" value="RuvC"/>
    <property type="match status" value="1"/>
</dbReference>
<dbReference type="GO" id="GO:0008821">
    <property type="term" value="F:crossover junction DNA endonuclease activity"/>
    <property type="evidence" value="ECO:0007669"/>
    <property type="project" value="UniProtKB-UniRule"/>
</dbReference>
<keyword evidence="4 13" id="KW-0479">Metal-binding</keyword>
<dbReference type="CDD" id="cd16962">
    <property type="entry name" value="RuvC"/>
    <property type="match status" value="1"/>
</dbReference>
<comment type="subunit">
    <text evidence="13">Homodimer which binds Holliday junction (HJ) DNA. The HJ becomes 2-fold symmetrical on binding to RuvC with unstacked arms; it has a different conformation from HJ DNA in complex with RuvA. In the full resolvosome a probable DNA-RuvA(4)-RuvB(12)-RuvC(2) complex forms which resolves the HJ.</text>
</comment>
<dbReference type="EC" id="3.1.21.10" evidence="13 14"/>
<proteinExistence type="inferred from homology"/>
<dbReference type="GO" id="GO:0048476">
    <property type="term" value="C:Holliday junction resolvase complex"/>
    <property type="evidence" value="ECO:0007669"/>
    <property type="project" value="UniProtKB-UniRule"/>
</dbReference>
<evidence type="ECO:0000256" key="8">
    <source>
        <dbReference type="ARBA" id="ARBA00022842"/>
    </source>
</evidence>
<evidence type="ECO:0000313" key="16">
    <source>
        <dbReference type="Proteomes" id="UP000245168"/>
    </source>
</evidence>
<dbReference type="FunFam" id="3.30.420.10:FF:000002">
    <property type="entry name" value="Crossover junction endodeoxyribonuclease RuvC"/>
    <property type="match status" value="1"/>
</dbReference>